<protein>
    <submittedName>
        <fullName evidence="1">Uncharacterized protein</fullName>
    </submittedName>
</protein>
<name>A0A4R7HZQ2_9ACTN</name>
<keyword evidence="2" id="KW-1185">Reference proteome</keyword>
<comment type="caution">
    <text evidence="1">The sequence shown here is derived from an EMBL/GenBank/DDBJ whole genome shotgun (WGS) entry which is preliminary data.</text>
</comment>
<dbReference type="AlphaFoldDB" id="A0A4R7HZQ2"/>
<evidence type="ECO:0000313" key="2">
    <source>
        <dbReference type="Proteomes" id="UP000294558"/>
    </source>
</evidence>
<dbReference type="OrthoDB" id="9895912at2"/>
<organism evidence="1 2">
    <name type="scientific">Ilumatobacter fluminis</name>
    <dbReference type="NCBI Taxonomy" id="467091"/>
    <lineage>
        <taxon>Bacteria</taxon>
        <taxon>Bacillati</taxon>
        <taxon>Actinomycetota</taxon>
        <taxon>Acidimicrobiia</taxon>
        <taxon>Acidimicrobiales</taxon>
        <taxon>Ilumatobacteraceae</taxon>
        <taxon>Ilumatobacter</taxon>
    </lineage>
</organism>
<evidence type="ECO:0000313" key="1">
    <source>
        <dbReference type="EMBL" id="TDT16234.1"/>
    </source>
</evidence>
<reference evidence="1 2" key="1">
    <citation type="submission" date="2019-03" db="EMBL/GenBank/DDBJ databases">
        <title>Sequencing the genomes of 1000 actinobacteria strains.</title>
        <authorList>
            <person name="Klenk H.-P."/>
        </authorList>
    </citation>
    <scope>NUCLEOTIDE SEQUENCE [LARGE SCALE GENOMIC DNA]</scope>
    <source>
        <strain evidence="1 2">DSM 18936</strain>
    </source>
</reference>
<dbReference type="EMBL" id="SOAU01000001">
    <property type="protein sequence ID" value="TDT16234.1"/>
    <property type="molecule type" value="Genomic_DNA"/>
</dbReference>
<proteinExistence type="predicted"/>
<sequence>MGAPFDPRQQWLDAVERAGFPVYAAVADGGVAITGGMGSDPDATRHLGVDTIVGDTTISVDTSRRPADGDPALRRQLMAIGIVDQALLRPGPLPLPFTIAVVGDDRTIPVDGVDRVFAGMRVEGEPAWAGECELDVVVIRVETTFDGPFVLDTVADATLLPETPPA</sequence>
<dbReference type="RefSeq" id="WP_133868629.1">
    <property type="nucleotide sequence ID" value="NZ_SOAU01000001.1"/>
</dbReference>
<gene>
    <name evidence="1" type="ORF">BDK89_1818</name>
</gene>
<accession>A0A4R7HZQ2</accession>
<dbReference type="Proteomes" id="UP000294558">
    <property type="component" value="Unassembled WGS sequence"/>
</dbReference>